<proteinExistence type="predicted"/>
<gene>
    <name evidence="2" type="ORF">LMG29542_02464</name>
</gene>
<name>A0A6J5DKW8_9BURK</name>
<dbReference type="EMBL" id="CADIKH010000009">
    <property type="protein sequence ID" value="CAB3754829.1"/>
    <property type="molecule type" value="Genomic_DNA"/>
</dbReference>
<evidence type="ECO:0000256" key="1">
    <source>
        <dbReference type="SAM" id="Phobius"/>
    </source>
</evidence>
<sequence length="56" mass="5676">MVKRTFESGLWIGGGLGASTVTMCEGFKLAMGFGLVAIVAGLAAIAFVSRPSGQRG</sequence>
<dbReference type="Proteomes" id="UP000494363">
    <property type="component" value="Unassembled WGS sequence"/>
</dbReference>
<evidence type="ECO:0000313" key="3">
    <source>
        <dbReference type="Proteomes" id="UP000494363"/>
    </source>
</evidence>
<dbReference type="RefSeq" id="WP_175226722.1">
    <property type="nucleotide sequence ID" value="NZ_CADIKH010000009.1"/>
</dbReference>
<dbReference type="AlphaFoldDB" id="A0A6J5DKW8"/>
<keyword evidence="1" id="KW-0812">Transmembrane</keyword>
<keyword evidence="1" id="KW-0472">Membrane</keyword>
<evidence type="ECO:0000313" key="2">
    <source>
        <dbReference type="EMBL" id="CAB3754829.1"/>
    </source>
</evidence>
<keyword evidence="3" id="KW-1185">Reference proteome</keyword>
<accession>A0A6J5DKW8</accession>
<reference evidence="2 3" key="1">
    <citation type="submission" date="2020-04" db="EMBL/GenBank/DDBJ databases">
        <authorList>
            <person name="De Canck E."/>
        </authorList>
    </citation>
    <scope>NUCLEOTIDE SEQUENCE [LARGE SCALE GENOMIC DNA]</scope>
    <source>
        <strain evidence="2 3">LMG 29542</strain>
    </source>
</reference>
<protein>
    <submittedName>
        <fullName evidence="2">Uncharacterized protein</fullName>
    </submittedName>
</protein>
<feature type="transmembrane region" description="Helical" evidence="1">
    <location>
        <begin position="29"/>
        <end position="48"/>
    </location>
</feature>
<organism evidence="2 3">
    <name type="scientific">Paraburkholderia humisilvae</name>
    <dbReference type="NCBI Taxonomy" id="627669"/>
    <lineage>
        <taxon>Bacteria</taxon>
        <taxon>Pseudomonadati</taxon>
        <taxon>Pseudomonadota</taxon>
        <taxon>Betaproteobacteria</taxon>
        <taxon>Burkholderiales</taxon>
        <taxon>Burkholderiaceae</taxon>
        <taxon>Paraburkholderia</taxon>
    </lineage>
</organism>
<keyword evidence="1" id="KW-1133">Transmembrane helix</keyword>